<comment type="caution">
    <text evidence="1">The sequence shown here is derived from an EMBL/GenBank/DDBJ whole genome shotgun (WGS) entry which is preliminary data.</text>
</comment>
<keyword evidence="2" id="KW-1185">Reference proteome</keyword>
<gene>
    <name evidence="1" type="ORF">HMPREF9237_00113</name>
</gene>
<proteinExistence type="predicted"/>
<dbReference type="Proteomes" id="UP000014393">
    <property type="component" value="Unassembled WGS sequence"/>
</dbReference>
<organism evidence="1 2">
    <name type="scientific">Actinotignum schaalii FB123-CNA-2</name>
    <dbReference type="NCBI Taxonomy" id="883067"/>
    <lineage>
        <taxon>Bacteria</taxon>
        <taxon>Bacillati</taxon>
        <taxon>Actinomycetota</taxon>
        <taxon>Actinomycetes</taxon>
        <taxon>Actinomycetales</taxon>
        <taxon>Actinomycetaceae</taxon>
        <taxon>Actinotignum</taxon>
    </lineage>
</organism>
<accession>S2VP40</accession>
<evidence type="ECO:0000313" key="1">
    <source>
        <dbReference type="EMBL" id="EPD28586.1"/>
    </source>
</evidence>
<dbReference type="PATRIC" id="fig|883067.3.peg.114"/>
<dbReference type="AlphaFoldDB" id="S2VP40"/>
<evidence type="ECO:0000313" key="2">
    <source>
        <dbReference type="Proteomes" id="UP000014393"/>
    </source>
</evidence>
<sequence>MADERVMQFDVRTSTQMGCKQRLKRDTSLSLLKEAIARKRDTVPTAAMPMQRFLTAMILICFQYMLSHKENIDD</sequence>
<protein>
    <submittedName>
        <fullName evidence="1">Uncharacterized protein</fullName>
    </submittedName>
</protein>
<dbReference type="HOGENOM" id="CLU_2679420_0_0_11"/>
<reference evidence="1 2" key="1">
    <citation type="submission" date="2013-05" db="EMBL/GenBank/DDBJ databases">
        <title>The Genome Sequence of Actinobaculum schaalii FB123-CNA2.</title>
        <authorList>
            <consortium name="The Broad Institute Genomics Platform"/>
            <person name="Earl A."/>
            <person name="Ward D."/>
            <person name="Feldgarden M."/>
            <person name="Gevers D."/>
            <person name="Saerens B."/>
            <person name="Vaneechoutte M."/>
            <person name="Walker B."/>
            <person name="Young S."/>
            <person name="Zeng Q."/>
            <person name="Gargeya S."/>
            <person name="Fitzgerald M."/>
            <person name="Haas B."/>
            <person name="Abouelleil A."/>
            <person name="Allen A.W."/>
            <person name="Alvarado L."/>
            <person name="Arachchi H.M."/>
            <person name="Berlin A.M."/>
            <person name="Chapman S.B."/>
            <person name="Gainer-Dewar J."/>
            <person name="Goldberg J."/>
            <person name="Griggs A."/>
            <person name="Gujja S."/>
            <person name="Hansen M."/>
            <person name="Howarth C."/>
            <person name="Imamovic A."/>
            <person name="Ireland A."/>
            <person name="Larimer J."/>
            <person name="McCowan C."/>
            <person name="Murphy C."/>
            <person name="Pearson M."/>
            <person name="Poon T.W."/>
            <person name="Priest M."/>
            <person name="Roberts A."/>
            <person name="Saif S."/>
            <person name="Shea T."/>
            <person name="Sisk P."/>
            <person name="Sykes S."/>
            <person name="Wortman J."/>
            <person name="Nusbaum C."/>
            <person name="Birren B."/>
        </authorList>
    </citation>
    <scope>NUCLEOTIDE SEQUENCE [LARGE SCALE GENOMIC DNA]</scope>
    <source>
        <strain evidence="1 2">FB123-CNA-2</strain>
    </source>
</reference>
<dbReference type="EMBL" id="AGWM01000002">
    <property type="protein sequence ID" value="EPD28586.1"/>
    <property type="molecule type" value="Genomic_DNA"/>
</dbReference>
<name>S2VP40_9ACTO</name>